<dbReference type="EMBL" id="JAAGMD010000789">
    <property type="protein sequence ID" value="NEA89851.1"/>
    <property type="molecule type" value="Genomic_DNA"/>
</dbReference>
<dbReference type="InterPro" id="IPR053146">
    <property type="entry name" value="QDO-like"/>
</dbReference>
<evidence type="ECO:0000259" key="1">
    <source>
        <dbReference type="Pfam" id="PF07883"/>
    </source>
</evidence>
<dbReference type="InterPro" id="IPR013096">
    <property type="entry name" value="Cupin_2"/>
</dbReference>
<dbReference type="Pfam" id="PF07883">
    <property type="entry name" value="Cupin_2"/>
    <property type="match status" value="1"/>
</dbReference>
<organism evidence="2">
    <name type="scientific">Streptomyces sp. SID14436</name>
    <dbReference type="NCBI Taxonomy" id="2706070"/>
    <lineage>
        <taxon>Bacteria</taxon>
        <taxon>Bacillati</taxon>
        <taxon>Actinomycetota</taxon>
        <taxon>Actinomycetes</taxon>
        <taxon>Kitasatosporales</taxon>
        <taxon>Streptomycetaceae</taxon>
        <taxon>Streptomyces</taxon>
    </lineage>
</organism>
<feature type="domain" description="Cupin type-2" evidence="1">
    <location>
        <begin position="58"/>
        <end position="124"/>
    </location>
</feature>
<dbReference type="PANTHER" id="PTHR36440:SF1">
    <property type="entry name" value="PUTATIVE (AFU_ORTHOLOGUE AFUA_8G07350)-RELATED"/>
    <property type="match status" value="1"/>
</dbReference>
<dbReference type="InterPro" id="IPR014710">
    <property type="entry name" value="RmlC-like_jellyroll"/>
</dbReference>
<dbReference type="Gene3D" id="2.60.120.10">
    <property type="entry name" value="Jelly Rolls"/>
    <property type="match status" value="1"/>
</dbReference>
<dbReference type="InterPro" id="IPR011051">
    <property type="entry name" value="RmlC_Cupin_sf"/>
</dbReference>
<dbReference type="PANTHER" id="PTHR36440">
    <property type="entry name" value="PUTATIVE (AFU_ORTHOLOGUE AFUA_8G07350)-RELATED"/>
    <property type="match status" value="1"/>
</dbReference>
<protein>
    <submittedName>
        <fullName evidence="2">Cupin domain-containing protein</fullName>
    </submittedName>
</protein>
<proteinExistence type="predicted"/>
<evidence type="ECO:0000313" key="2">
    <source>
        <dbReference type="EMBL" id="NEA89851.1"/>
    </source>
</evidence>
<gene>
    <name evidence="2" type="ORF">G3I53_28370</name>
</gene>
<sequence>MTFGTPAIPDKDDPRWTRRDGLFVRRDEGATKWLNGDTTTVKLSSAQTGGALGVLETSVPPGGGAPPHSHGREEETFYVLSGDFGFVNGDETIQAGPGDLLFIPRGNRHGFTNIGNLPGRLLVFIAPGGHEGFWLDNGIDPEPGRSAPAPTPQELAALAAEIAEHQVTLMPDREP</sequence>
<comment type="caution">
    <text evidence="2">The sequence shown here is derived from an EMBL/GenBank/DDBJ whole genome shotgun (WGS) entry which is preliminary data.</text>
</comment>
<dbReference type="RefSeq" id="WP_164336656.1">
    <property type="nucleotide sequence ID" value="NZ_JAAGMD010000789.1"/>
</dbReference>
<reference evidence="2" key="1">
    <citation type="submission" date="2020-01" db="EMBL/GenBank/DDBJ databases">
        <title>Insect and environment-associated Actinomycetes.</title>
        <authorList>
            <person name="Currrie C."/>
            <person name="Chevrette M."/>
            <person name="Carlson C."/>
            <person name="Stubbendieck R."/>
            <person name="Wendt-Pienkowski E."/>
        </authorList>
    </citation>
    <scope>NUCLEOTIDE SEQUENCE</scope>
    <source>
        <strain evidence="2">SID14436</strain>
    </source>
</reference>
<dbReference type="AlphaFoldDB" id="A0A6G3R2I1"/>
<name>A0A6G3R2I1_9ACTN</name>
<dbReference type="SUPFAM" id="SSF51182">
    <property type="entry name" value="RmlC-like cupins"/>
    <property type="match status" value="1"/>
</dbReference>
<accession>A0A6G3R2I1</accession>